<accession>A0A4Q7ZPZ5</accession>
<dbReference type="Proteomes" id="UP000292564">
    <property type="component" value="Unassembled WGS sequence"/>
</dbReference>
<organism evidence="1 2">
    <name type="scientific">Krasilnikovia cinnamomea</name>
    <dbReference type="NCBI Taxonomy" id="349313"/>
    <lineage>
        <taxon>Bacteria</taxon>
        <taxon>Bacillati</taxon>
        <taxon>Actinomycetota</taxon>
        <taxon>Actinomycetes</taxon>
        <taxon>Micromonosporales</taxon>
        <taxon>Micromonosporaceae</taxon>
        <taxon>Krasilnikovia</taxon>
    </lineage>
</organism>
<comment type="caution">
    <text evidence="1">The sequence shown here is derived from an EMBL/GenBank/DDBJ whole genome shotgun (WGS) entry which is preliminary data.</text>
</comment>
<evidence type="ECO:0000313" key="1">
    <source>
        <dbReference type="EMBL" id="RZU52613.1"/>
    </source>
</evidence>
<reference evidence="1 2" key="1">
    <citation type="submission" date="2019-02" db="EMBL/GenBank/DDBJ databases">
        <title>Sequencing the genomes of 1000 actinobacteria strains.</title>
        <authorList>
            <person name="Klenk H.-P."/>
        </authorList>
    </citation>
    <scope>NUCLEOTIDE SEQUENCE [LARGE SCALE GENOMIC DNA]</scope>
    <source>
        <strain evidence="1 2">DSM 45162</strain>
    </source>
</reference>
<dbReference type="AlphaFoldDB" id="A0A4Q7ZPZ5"/>
<dbReference type="EMBL" id="SHKY01000001">
    <property type="protein sequence ID" value="RZU52613.1"/>
    <property type="molecule type" value="Genomic_DNA"/>
</dbReference>
<keyword evidence="2" id="KW-1185">Reference proteome</keyword>
<proteinExistence type="predicted"/>
<evidence type="ECO:0000313" key="2">
    <source>
        <dbReference type="Proteomes" id="UP000292564"/>
    </source>
</evidence>
<protein>
    <submittedName>
        <fullName evidence="1">Uncharacterized protein</fullName>
    </submittedName>
</protein>
<sequence>MWRSRHAISADGHPVATWDSRFWRTGGQFVLDGRRFQVDANMWGTRYTLTGADGTMVAAADRVGRKHWTVEAAGQTYRFQRRSLWSNDQELHTEQGPVGSVRRTSMWGGDVVADLPGLPLPVQIFVLGVVITMWDAQAAAG</sequence>
<gene>
    <name evidence="1" type="ORF">EV385_4487</name>
</gene>
<name>A0A4Q7ZPZ5_9ACTN</name>